<proteinExistence type="predicted"/>
<evidence type="ECO:0000313" key="2">
    <source>
        <dbReference type="Proteomes" id="UP001055172"/>
    </source>
</evidence>
<reference evidence="1 2" key="1">
    <citation type="submission" date="2021-07" db="EMBL/GenBank/DDBJ databases">
        <title>Genome data of Colletotrichum spaethianum.</title>
        <authorList>
            <person name="Utami Y.D."/>
            <person name="Hiruma K."/>
        </authorList>
    </citation>
    <scope>NUCLEOTIDE SEQUENCE [LARGE SCALE GENOMIC DNA]</scope>
    <source>
        <strain evidence="1 2">MAFF 242679</strain>
    </source>
</reference>
<accession>A0AA37GRC2</accession>
<dbReference type="EMBL" id="BPPX01000017">
    <property type="protein sequence ID" value="GJC85395.1"/>
    <property type="molecule type" value="Genomic_DNA"/>
</dbReference>
<name>A0AA37GRC2_9PEZI</name>
<evidence type="ECO:0000313" key="1">
    <source>
        <dbReference type="EMBL" id="GJC85395.1"/>
    </source>
</evidence>
<gene>
    <name evidence="1" type="ORF">ColLi_08233</name>
</gene>
<dbReference type="Proteomes" id="UP001055172">
    <property type="component" value="Unassembled WGS sequence"/>
</dbReference>
<organism evidence="1 2">
    <name type="scientific">Colletotrichum liriopes</name>
    <dbReference type="NCBI Taxonomy" id="708192"/>
    <lineage>
        <taxon>Eukaryota</taxon>
        <taxon>Fungi</taxon>
        <taxon>Dikarya</taxon>
        <taxon>Ascomycota</taxon>
        <taxon>Pezizomycotina</taxon>
        <taxon>Sordariomycetes</taxon>
        <taxon>Hypocreomycetidae</taxon>
        <taxon>Glomerellales</taxon>
        <taxon>Glomerellaceae</taxon>
        <taxon>Colletotrichum</taxon>
        <taxon>Colletotrichum spaethianum species complex</taxon>
    </lineage>
</organism>
<sequence>MQRPYVVGMLVRPFRRRMETQVLGVRDSRLLDVAFFQRQRRVGVPRWEHPPPRLGKGKLVLEGNGVAEPLEGLGIAAAPVLDLAIQHGARHLEYVADLVGKVEALRGHKPGRLSEELALYICLVDLAGSGMRDGLAVVAHDHGRVDERVVVVQPVVVVERVLPTAVLLDLGEEDIIGQCRLEVVLDGPTVIPYQDVDVRRHVERVPRSRDLVTDHVGRRQGRLGRGRHLHEVNVHVRDAGVPLDARLPQRGLEEIPDLQDGRCSDRLTAGRIEQPPRRDVHQRVGKQRDNVKVVLSKPPVHLPHGIRIRLVTGR</sequence>
<comment type="caution">
    <text evidence="1">The sequence shown here is derived from an EMBL/GenBank/DDBJ whole genome shotgun (WGS) entry which is preliminary data.</text>
</comment>
<protein>
    <submittedName>
        <fullName evidence="1">Uncharacterized protein</fullName>
    </submittedName>
</protein>
<keyword evidence="2" id="KW-1185">Reference proteome</keyword>
<dbReference type="AlphaFoldDB" id="A0AA37GRC2"/>